<dbReference type="Pfam" id="PF00082">
    <property type="entry name" value="Peptidase_S8"/>
    <property type="match status" value="1"/>
</dbReference>
<dbReference type="GO" id="GO:0004252">
    <property type="term" value="F:serine-type endopeptidase activity"/>
    <property type="evidence" value="ECO:0007669"/>
    <property type="project" value="UniProtKB-UniRule"/>
</dbReference>
<feature type="domain" description="C5a peptidase/Subtilisin-like protease SBT2-like Fn3-like" evidence="11">
    <location>
        <begin position="593"/>
        <end position="704"/>
    </location>
</feature>
<dbReference type="InterPro" id="IPR015500">
    <property type="entry name" value="Peptidase_S8_subtilisin-rel"/>
</dbReference>
<dbReference type="Gene3D" id="3.40.50.200">
    <property type="entry name" value="Peptidase S8/S53 domain"/>
    <property type="match status" value="2"/>
</dbReference>
<evidence type="ECO:0000256" key="2">
    <source>
        <dbReference type="ARBA" id="ARBA00022670"/>
    </source>
</evidence>
<evidence type="ECO:0000313" key="12">
    <source>
        <dbReference type="EMBL" id="KZV95913.1"/>
    </source>
</evidence>
<dbReference type="CDD" id="cd07489">
    <property type="entry name" value="Peptidases_S8_5"/>
    <property type="match status" value="1"/>
</dbReference>
<dbReference type="InterPro" id="IPR050131">
    <property type="entry name" value="Peptidase_S8_subtilisin-like"/>
</dbReference>
<dbReference type="AlphaFoldDB" id="A0A165K7F2"/>
<protein>
    <submittedName>
        <fullName evidence="12">Subtilisin-like protein</fullName>
    </submittedName>
</protein>
<keyword evidence="5 7" id="KW-0720">Serine protease</keyword>
<evidence type="ECO:0000256" key="9">
    <source>
        <dbReference type="SAM" id="SignalP"/>
    </source>
</evidence>
<dbReference type="InterPro" id="IPR034187">
    <property type="entry name" value="Peptidases_S8_5"/>
</dbReference>
<dbReference type="InParanoid" id="A0A165K7F2"/>
<evidence type="ECO:0000256" key="1">
    <source>
        <dbReference type="ARBA" id="ARBA00011073"/>
    </source>
</evidence>
<dbReference type="GO" id="GO:0005615">
    <property type="term" value="C:extracellular space"/>
    <property type="evidence" value="ECO:0007669"/>
    <property type="project" value="TreeGrafter"/>
</dbReference>
<dbReference type="InterPro" id="IPR022398">
    <property type="entry name" value="Peptidase_S8_His-AS"/>
</dbReference>
<evidence type="ECO:0000256" key="7">
    <source>
        <dbReference type="PROSITE-ProRule" id="PRU01240"/>
    </source>
</evidence>
<dbReference type="PROSITE" id="PS00138">
    <property type="entry name" value="SUBTILASE_SER"/>
    <property type="match status" value="1"/>
</dbReference>
<evidence type="ECO:0000256" key="4">
    <source>
        <dbReference type="ARBA" id="ARBA00022801"/>
    </source>
</evidence>
<dbReference type="EMBL" id="KV425950">
    <property type="protein sequence ID" value="KZV95913.1"/>
    <property type="molecule type" value="Genomic_DNA"/>
</dbReference>
<evidence type="ECO:0000259" key="10">
    <source>
        <dbReference type="Pfam" id="PF00082"/>
    </source>
</evidence>
<name>A0A165K7F2_EXIGL</name>
<evidence type="ECO:0000256" key="5">
    <source>
        <dbReference type="ARBA" id="ARBA00022825"/>
    </source>
</evidence>
<evidence type="ECO:0000313" key="13">
    <source>
        <dbReference type="Proteomes" id="UP000077266"/>
    </source>
</evidence>
<dbReference type="InterPro" id="IPR023827">
    <property type="entry name" value="Peptidase_S8_Asp-AS"/>
</dbReference>
<dbReference type="STRING" id="1314781.A0A165K7F2"/>
<dbReference type="Pfam" id="PF06280">
    <property type="entry name" value="fn3_5"/>
    <property type="match status" value="1"/>
</dbReference>
<dbReference type="Gene3D" id="2.60.40.1710">
    <property type="entry name" value="Subtilisin-like superfamily"/>
    <property type="match status" value="1"/>
</dbReference>
<feature type="domain" description="Peptidase S8/S53" evidence="10">
    <location>
        <begin position="137"/>
        <end position="566"/>
    </location>
</feature>
<dbReference type="InterPro" id="IPR023828">
    <property type="entry name" value="Peptidase_S8_Ser-AS"/>
</dbReference>
<dbReference type="Proteomes" id="UP000077266">
    <property type="component" value="Unassembled WGS sequence"/>
</dbReference>
<feature type="active site" description="Charge relay system" evidence="6 7">
    <location>
        <position position="146"/>
    </location>
</feature>
<dbReference type="PROSITE" id="PS51892">
    <property type="entry name" value="SUBTILASE"/>
    <property type="match status" value="1"/>
</dbReference>
<comment type="similarity">
    <text evidence="1 7 8">Belongs to the peptidase S8 family.</text>
</comment>
<evidence type="ECO:0000256" key="6">
    <source>
        <dbReference type="PIRSR" id="PIRSR615500-1"/>
    </source>
</evidence>
<feature type="chain" id="PRO_5007860669" evidence="9">
    <location>
        <begin position="17"/>
        <end position="897"/>
    </location>
</feature>
<keyword evidence="4 7" id="KW-0378">Hydrolase</keyword>
<dbReference type="GO" id="GO:0006508">
    <property type="term" value="P:proteolysis"/>
    <property type="evidence" value="ECO:0007669"/>
    <property type="project" value="UniProtKB-KW"/>
</dbReference>
<keyword evidence="13" id="KW-1185">Reference proteome</keyword>
<dbReference type="PROSITE" id="PS00136">
    <property type="entry name" value="SUBTILASE_ASP"/>
    <property type="match status" value="1"/>
</dbReference>
<evidence type="ECO:0000256" key="8">
    <source>
        <dbReference type="RuleBase" id="RU003355"/>
    </source>
</evidence>
<reference evidence="12 13" key="1">
    <citation type="journal article" date="2016" name="Mol. Biol. Evol.">
        <title>Comparative Genomics of Early-Diverging Mushroom-Forming Fungi Provides Insights into the Origins of Lignocellulose Decay Capabilities.</title>
        <authorList>
            <person name="Nagy L.G."/>
            <person name="Riley R."/>
            <person name="Tritt A."/>
            <person name="Adam C."/>
            <person name="Daum C."/>
            <person name="Floudas D."/>
            <person name="Sun H."/>
            <person name="Yadav J.S."/>
            <person name="Pangilinan J."/>
            <person name="Larsson K.H."/>
            <person name="Matsuura K."/>
            <person name="Barry K."/>
            <person name="Labutti K."/>
            <person name="Kuo R."/>
            <person name="Ohm R.A."/>
            <person name="Bhattacharya S.S."/>
            <person name="Shirouzu T."/>
            <person name="Yoshinaga Y."/>
            <person name="Martin F.M."/>
            <person name="Grigoriev I.V."/>
            <person name="Hibbett D.S."/>
        </authorList>
    </citation>
    <scope>NUCLEOTIDE SEQUENCE [LARGE SCALE GENOMIC DNA]</scope>
    <source>
        <strain evidence="12 13">HHB12029</strain>
    </source>
</reference>
<dbReference type="PANTHER" id="PTHR43806">
    <property type="entry name" value="PEPTIDASE S8"/>
    <property type="match status" value="1"/>
</dbReference>
<feature type="signal peptide" evidence="9">
    <location>
        <begin position="1"/>
        <end position="16"/>
    </location>
</feature>
<evidence type="ECO:0000256" key="3">
    <source>
        <dbReference type="ARBA" id="ARBA00022729"/>
    </source>
</evidence>
<accession>A0A165K7F2</accession>
<dbReference type="InterPro" id="IPR010435">
    <property type="entry name" value="C5a/SBT2-like_Fn3"/>
</dbReference>
<evidence type="ECO:0000259" key="11">
    <source>
        <dbReference type="Pfam" id="PF06280"/>
    </source>
</evidence>
<feature type="active site" description="Charge relay system" evidence="6 7">
    <location>
        <position position="516"/>
    </location>
</feature>
<dbReference type="GO" id="GO:0016020">
    <property type="term" value="C:membrane"/>
    <property type="evidence" value="ECO:0007669"/>
    <property type="project" value="InterPro"/>
</dbReference>
<dbReference type="PROSITE" id="PS00137">
    <property type="entry name" value="SUBTILASE_HIS"/>
    <property type="match status" value="1"/>
</dbReference>
<dbReference type="SUPFAM" id="SSF52743">
    <property type="entry name" value="Subtilisin-like"/>
    <property type="match status" value="1"/>
</dbReference>
<gene>
    <name evidence="12" type="ORF">EXIGLDRAFT_834065</name>
</gene>
<sequence length="897" mass="94561">MLFLLPAVLLAASAVAQKILPGGYIVELSSAPTSKRSADVHDEFLNALDRRAGGRFRTRKKYQNKLFNGLAVQLNTPEDLADLASLPNVIAVHPIVVHPGPQPVDIRVVSSPLNATDGQSTHIMTGVDKAHANGFTGAGIKIAILDSGVDYTHPSLGGGFGPGFKIAFGTDLVGDDYNGDNTPVPDDDPMDCVGHGTHVAGIIGANPGNEFGISGVAYNATIFAYKIGGCRGGIGDDVIIDAIMRAHDAGADVITMSFGSLDGWSNSVLAVLASRVAAEGVIITASAGNDGEAGPLYMSTPASGENVIAVGSVENTARIFQAFESNIPHEPFAYFDLNSGGVQGSPLGNVTTDPLPVYAIYPFPPDTPTADCSQLQLPGVPEDVDLSKYAVVVRGSYNMDCSLMEALEDRHPAAAIFYDFPYALSGLNAYPAVLLYDDAGGFFLADAFNRGENVTVQFARKTIEEPTENGGLVSYYSSMGPANDLGFKPTLSAPGGNITSTYLTSAGGWAVLSGTSMACPFVAASAALVLQAQRQTKAHTSVRSLLQSTSAIVPSSKDDNALAASLSWQGSGLINVWDAVNAKTLVSPSELLLNDTTHWKTKHTITIKNTGRSVQTYRLSHQPAGTTLSLEPGKHDINRTPALIAAPVQVSFRQSTITVAPGASSSIDVTITPPRGVDPDTLPIVSGWIVVQSKGGDSVKVPYLGVAGSVTGAQAISTSDVLQNGNDVLPGLIPVDDLHPQKGPQDYRADDFSSYPVLWFGLTMPSRLVLVDLIDAATNVTSNVPHGTSTSSAVEKRAWSSWLPASVKSRLPGAPSVAESSTIPTIAPLAEYDWQPRGGRYPGSPNPNYRVHLRDFANGTHIPNGRYKALLRVLRPFGDPENEDDFDVYVSYEFAYV</sequence>
<proteinExistence type="inferred from homology"/>
<keyword evidence="2 7" id="KW-0645">Protease</keyword>
<dbReference type="PRINTS" id="PR00723">
    <property type="entry name" value="SUBTILISIN"/>
</dbReference>
<dbReference type="InterPro" id="IPR036852">
    <property type="entry name" value="Peptidase_S8/S53_dom_sf"/>
</dbReference>
<keyword evidence="3 9" id="KW-0732">Signal</keyword>
<dbReference type="PANTHER" id="PTHR43806:SF66">
    <property type="entry name" value="SERIN ENDOPEPTIDASE"/>
    <property type="match status" value="1"/>
</dbReference>
<dbReference type="OrthoDB" id="206201at2759"/>
<feature type="active site" description="Charge relay system" evidence="6 7">
    <location>
        <position position="195"/>
    </location>
</feature>
<organism evidence="12 13">
    <name type="scientific">Exidia glandulosa HHB12029</name>
    <dbReference type="NCBI Taxonomy" id="1314781"/>
    <lineage>
        <taxon>Eukaryota</taxon>
        <taxon>Fungi</taxon>
        <taxon>Dikarya</taxon>
        <taxon>Basidiomycota</taxon>
        <taxon>Agaricomycotina</taxon>
        <taxon>Agaricomycetes</taxon>
        <taxon>Auriculariales</taxon>
        <taxon>Exidiaceae</taxon>
        <taxon>Exidia</taxon>
    </lineage>
</organism>
<dbReference type="InterPro" id="IPR000209">
    <property type="entry name" value="Peptidase_S8/S53_dom"/>
</dbReference>